<protein>
    <submittedName>
        <fullName evidence="2">Uncharacterized protein</fullName>
    </submittedName>
</protein>
<organism evidence="2 3">
    <name type="scientific">Rhodosorus marinus</name>
    <dbReference type="NCBI Taxonomy" id="101924"/>
    <lineage>
        <taxon>Eukaryota</taxon>
        <taxon>Rhodophyta</taxon>
        <taxon>Stylonematophyceae</taxon>
        <taxon>Stylonematales</taxon>
        <taxon>Stylonemataceae</taxon>
        <taxon>Rhodosorus</taxon>
    </lineage>
</organism>
<dbReference type="Proteomes" id="UP001157974">
    <property type="component" value="Unassembled WGS sequence"/>
</dbReference>
<gene>
    <name evidence="2" type="ORF">NDN08_004047</name>
</gene>
<dbReference type="EMBL" id="JAMWBK010000010">
    <property type="protein sequence ID" value="KAJ8901842.1"/>
    <property type="molecule type" value="Genomic_DNA"/>
</dbReference>
<evidence type="ECO:0000313" key="2">
    <source>
        <dbReference type="EMBL" id="KAJ8901842.1"/>
    </source>
</evidence>
<name>A0AAV8UKQ4_9RHOD</name>
<keyword evidence="1" id="KW-0472">Membrane</keyword>
<keyword evidence="1" id="KW-0812">Transmembrane</keyword>
<evidence type="ECO:0000256" key="1">
    <source>
        <dbReference type="SAM" id="Phobius"/>
    </source>
</evidence>
<keyword evidence="1" id="KW-1133">Transmembrane helix</keyword>
<sequence>MARTPRRSVLGYKLTWLYLCFGAATLIFLAMMFGLHTSIGALESRRVENDTLNSISSKSLQLKKPFNYSVVSRLSARFVLLGEDDIELFQITTEQTQVLKTEEFKAFLKYGGFTD</sequence>
<evidence type="ECO:0000313" key="3">
    <source>
        <dbReference type="Proteomes" id="UP001157974"/>
    </source>
</evidence>
<dbReference type="AlphaFoldDB" id="A0AAV8UKQ4"/>
<feature type="transmembrane region" description="Helical" evidence="1">
    <location>
        <begin position="16"/>
        <end position="36"/>
    </location>
</feature>
<proteinExistence type="predicted"/>
<reference evidence="2 3" key="1">
    <citation type="journal article" date="2023" name="Nat. Commun.">
        <title>Origin of minicircular mitochondrial genomes in red algae.</title>
        <authorList>
            <person name="Lee Y."/>
            <person name="Cho C.H."/>
            <person name="Lee Y.M."/>
            <person name="Park S.I."/>
            <person name="Yang J.H."/>
            <person name="West J.A."/>
            <person name="Bhattacharya D."/>
            <person name="Yoon H.S."/>
        </authorList>
    </citation>
    <scope>NUCLEOTIDE SEQUENCE [LARGE SCALE GENOMIC DNA]</scope>
    <source>
        <strain evidence="2 3">CCMP1338</strain>
        <tissue evidence="2">Whole cell</tissue>
    </source>
</reference>
<accession>A0AAV8UKQ4</accession>
<keyword evidence="3" id="KW-1185">Reference proteome</keyword>
<comment type="caution">
    <text evidence="2">The sequence shown here is derived from an EMBL/GenBank/DDBJ whole genome shotgun (WGS) entry which is preliminary data.</text>
</comment>